<organism evidence="1 2">
    <name type="scientific">Candidatus Accumulibacter aalborgensis</name>
    <dbReference type="NCBI Taxonomy" id="1860102"/>
    <lineage>
        <taxon>Bacteria</taxon>
        <taxon>Pseudomonadati</taxon>
        <taxon>Pseudomonadota</taxon>
        <taxon>Betaproteobacteria</taxon>
        <taxon>Candidatus Accumulibacter</taxon>
    </lineage>
</organism>
<sequence length="232" mass="26380">MPLEIKQHYVAFLDVLGFSEMVQFDTINDSEEYLNRLFRCHQRAAAIFDGSPDCSILQFSDSIVISKPYDSTAFEWFVKRVGDYQRLLLDEELLCRGGIAINKHFSNASFTFSAGLIDAYMVESKMARYPRVVVSPEVLDLALPGRKSIPPFLVQEDDGLFFVDYLGLTKNKRRKHLHDVVARIVLRLLTSPEPSVREKGRWLAAYSDAVLPTSLRQARFSGRNIGKLEDIG</sequence>
<dbReference type="AlphaFoldDB" id="A0A1A8XML3"/>
<keyword evidence="2" id="KW-1185">Reference proteome</keyword>
<dbReference type="Proteomes" id="UP000199169">
    <property type="component" value="Unassembled WGS sequence"/>
</dbReference>
<reference evidence="1 2" key="1">
    <citation type="submission" date="2016-06" db="EMBL/GenBank/DDBJ databases">
        <authorList>
            <person name="Kjaerup R.B."/>
            <person name="Dalgaard T.S."/>
            <person name="Juul-Madsen H.R."/>
        </authorList>
    </citation>
    <scope>NUCLEOTIDE SEQUENCE [LARGE SCALE GENOMIC DNA]</scope>
    <source>
        <strain evidence="1">3</strain>
    </source>
</reference>
<gene>
    <name evidence="1" type="ORF">ACCAA_330002</name>
</gene>
<evidence type="ECO:0000313" key="2">
    <source>
        <dbReference type="Proteomes" id="UP000199169"/>
    </source>
</evidence>
<protein>
    <recommendedName>
        <fullName evidence="3">Guanylate cyclase domain-containing protein</fullName>
    </recommendedName>
</protein>
<dbReference type="EMBL" id="FLQX01000109">
    <property type="protein sequence ID" value="SBT06400.1"/>
    <property type="molecule type" value="Genomic_DNA"/>
</dbReference>
<name>A0A1A8XML3_9PROT</name>
<accession>A0A1A8XML3</accession>
<dbReference type="RefSeq" id="WP_186407137.1">
    <property type="nucleotide sequence ID" value="NZ_FLQX01000109.1"/>
</dbReference>
<proteinExistence type="predicted"/>
<evidence type="ECO:0008006" key="3">
    <source>
        <dbReference type="Google" id="ProtNLM"/>
    </source>
</evidence>
<evidence type="ECO:0000313" key="1">
    <source>
        <dbReference type="EMBL" id="SBT06400.1"/>
    </source>
</evidence>